<dbReference type="SUPFAM" id="SSF55073">
    <property type="entry name" value="Nucleotide cyclase"/>
    <property type="match status" value="1"/>
</dbReference>
<dbReference type="GO" id="GO:0052621">
    <property type="term" value="F:diguanylate cyclase activity"/>
    <property type="evidence" value="ECO:0007669"/>
    <property type="project" value="UniProtKB-EC"/>
</dbReference>
<gene>
    <name evidence="6" type="ORF">SAMN05216210_2167</name>
</gene>
<keyword evidence="4" id="KW-1133">Transmembrane helix</keyword>
<evidence type="ECO:0000313" key="6">
    <source>
        <dbReference type="EMBL" id="SDU16680.1"/>
    </source>
</evidence>
<dbReference type="InterPro" id="IPR050469">
    <property type="entry name" value="Diguanylate_Cyclase"/>
</dbReference>
<dbReference type="Proteomes" id="UP000243924">
    <property type="component" value="Chromosome I"/>
</dbReference>
<protein>
    <recommendedName>
        <fullName evidence="1">diguanylate cyclase</fullName>
        <ecNumber evidence="1">2.7.7.65</ecNumber>
    </recommendedName>
</protein>
<dbReference type="RefSeq" id="WP_092386786.1">
    <property type="nucleotide sequence ID" value="NZ_LT629787.1"/>
</dbReference>
<dbReference type="Pfam" id="PF00990">
    <property type="entry name" value="GGDEF"/>
    <property type="match status" value="1"/>
</dbReference>
<dbReference type="PANTHER" id="PTHR45138:SF9">
    <property type="entry name" value="DIGUANYLATE CYCLASE DGCM-RELATED"/>
    <property type="match status" value="1"/>
</dbReference>
<dbReference type="CDD" id="cd01949">
    <property type="entry name" value="GGDEF"/>
    <property type="match status" value="1"/>
</dbReference>
<accession>A0A1H2GAW8</accession>
<dbReference type="PANTHER" id="PTHR45138">
    <property type="entry name" value="REGULATORY COMPONENTS OF SENSORY TRANSDUCTION SYSTEM"/>
    <property type="match status" value="1"/>
</dbReference>
<evidence type="ECO:0000256" key="1">
    <source>
        <dbReference type="ARBA" id="ARBA00012528"/>
    </source>
</evidence>
<dbReference type="Gene3D" id="3.30.70.270">
    <property type="match status" value="1"/>
</dbReference>
<evidence type="ECO:0000256" key="4">
    <source>
        <dbReference type="SAM" id="Phobius"/>
    </source>
</evidence>
<dbReference type="SMART" id="SM00267">
    <property type="entry name" value="GGDEF"/>
    <property type="match status" value="1"/>
</dbReference>
<comment type="catalytic activity">
    <reaction evidence="2">
        <text>2 GTP = 3',3'-c-di-GMP + 2 diphosphate</text>
        <dbReference type="Rhea" id="RHEA:24898"/>
        <dbReference type="ChEBI" id="CHEBI:33019"/>
        <dbReference type="ChEBI" id="CHEBI:37565"/>
        <dbReference type="ChEBI" id="CHEBI:58805"/>
        <dbReference type="EC" id="2.7.7.65"/>
    </reaction>
</comment>
<organism evidence="6 7">
    <name type="scientific">Halopseudomonas salegens</name>
    <dbReference type="NCBI Taxonomy" id="1434072"/>
    <lineage>
        <taxon>Bacteria</taxon>
        <taxon>Pseudomonadati</taxon>
        <taxon>Pseudomonadota</taxon>
        <taxon>Gammaproteobacteria</taxon>
        <taxon>Pseudomonadales</taxon>
        <taxon>Pseudomonadaceae</taxon>
        <taxon>Halopseudomonas</taxon>
    </lineage>
</organism>
<dbReference type="GO" id="GO:1902201">
    <property type="term" value="P:negative regulation of bacterial-type flagellum-dependent cell motility"/>
    <property type="evidence" value="ECO:0007669"/>
    <property type="project" value="TreeGrafter"/>
</dbReference>
<name>A0A1H2GAW8_9GAMM</name>
<evidence type="ECO:0000256" key="3">
    <source>
        <dbReference type="SAM" id="MobiDB-lite"/>
    </source>
</evidence>
<dbReference type="InterPro" id="IPR000160">
    <property type="entry name" value="GGDEF_dom"/>
</dbReference>
<reference evidence="7" key="1">
    <citation type="submission" date="2016-10" db="EMBL/GenBank/DDBJ databases">
        <authorList>
            <person name="Varghese N."/>
            <person name="Submissions S."/>
        </authorList>
    </citation>
    <scope>NUCLEOTIDE SEQUENCE [LARGE SCALE GENOMIC DNA]</scope>
    <source>
        <strain evidence="7">CECT 8338</strain>
    </source>
</reference>
<keyword evidence="7" id="KW-1185">Reference proteome</keyword>
<dbReference type="OrthoDB" id="9812260at2"/>
<dbReference type="PROSITE" id="PS50887">
    <property type="entry name" value="GGDEF"/>
    <property type="match status" value="1"/>
</dbReference>
<dbReference type="InterPro" id="IPR029787">
    <property type="entry name" value="Nucleotide_cyclase"/>
</dbReference>
<feature type="transmembrane region" description="Helical" evidence="4">
    <location>
        <begin position="12"/>
        <end position="32"/>
    </location>
</feature>
<dbReference type="NCBIfam" id="TIGR00254">
    <property type="entry name" value="GGDEF"/>
    <property type="match status" value="1"/>
</dbReference>
<evidence type="ECO:0000259" key="5">
    <source>
        <dbReference type="PROSITE" id="PS50887"/>
    </source>
</evidence>
<proteinExistence type="predicted"/>
<keyword evidence="4" id="KW-0812">Transmembrane</keyword>
<dbReference type="GO" id="GO:0043709">
    <property type="term" value="P:cell adhesion involved in single-species biofilm formation"/>
    <property type="evidence" value="ECO:0007669"/>
    <property type="project" value="TreeGrafter"/>
</dbReference>
<dbReference type="AlphaFoldDB" id="A0A1H2GAW8"/>
<dbReference type="InterPro" id="IPR043128">
    <property type="entry name" value="Rev_trsase/Diguanyl_cyclase"/>
</dbReference>
<dbReference type="GO" id="GO:0005886">
    <property type="term" value="C:plasma membrane"/>
    <property type="evidence" value="ECO:0007669"/>
    <property type="project" value="TreeGrafter"/>
</dbReference>
<keyword evidence="4" id="KW-0472">Membrane</keyword>
<feature type="domain" description="GGDEF" evidence="5">
    <location>
        <begin position="92"/>
        <end position="221"/>
    </location>
</feature>
<dbReference type="EMBL" id="LT629787">
    <property type="protein sequence ID" value="SDU16680.1"/>
    <property type="molecule type" value="Genomic_DNA"/>
</dbReference>
<sequence>MEMSALAGTPLTATGALFLVFFLIFSLVYNRILVGRLKTRDKTIQALHSKLEKAEKHTHQNNQTDPLTGLWNRWRLSDEADAELKRCRRHDVPLSTLAIELDQFNDINQNHGHQVSDEVLSSFSKLLSTTIRQSDLVCRWSGGKFLMLLPHTDLKQAKELAEKLRQLTADSNLLVDNAISISVGIASLQKDEDFNSLVTRSEMALGEAQRNGRDRSQACLTEPGREAEAKET</sequence>
<feature type="region of interest" description="Disordered" evidence="3">
    <location>
        <begin position="205"/>
        <end position="232"/>
    </location>
</feature>
<dbReference type="STRING" id="1434072.SAMN05216210_2167"/>
<feature type="compositionally biased region" description="Basic and acidic residues" evidence="3">
    <location>
        <begin position="223"/>
        <end position="232"/>
    </location>
</feature>
<evidence type="ECO:0000256" key="2">
    <source>
        <dbReference type="ARBA" id="ARBA00034247"/>
    </source>
</evidence>
<evidence type="ECO:0000313" key="7">
    <source>
        <dbReference type="Proteomes" id="UP000243924"/>
    </source>
</evidence>
<dbReference type="EC" id="2.7.7.65" evidence="1"/>